<dbReference type="PANTHER" id="PTHR44846:SF17">
    <property type="entry name" value="GNTR-FAMILY TRANSCRIPTIONAL REGULATOR"/>
    <property type="match status" value="1"/>
</dbReference>
<keyword evidence="6" id="KW-1185">Reference proteome</keyword>
<dbReference type="GO" id="GO:0003677">
    <property type="term" value="F:DNA binding"/>
    <property type="evidence" value="ECO:0007669"/>
    <property type="project" value="UniProtKB-KW"/>
</dbReference>
<dbReference type="EMBL" id="BSQG01000002">
    <property type="protein sequence ID" value="GLU47114.1"/>
    <property type="molecule type" value="Genomic_DNA"/>
</dbReference>
<dbReference type="InterPro" id="IPR050679">
    <property type="entry name" value="Bact_HTH_transcr_reg"/>
</dbReference>
<dbReference type="GO" id="GO:0045892">
    <property type="term" value="P:negative regulation of DNA-templated transcription"/>
    <property type="evidence" value="ECO:0007669"/>
    <property type="project" value="TreeGrafter"/>
</dbReference>
<dbReference type="PANTHER" id="PTHR44846">
    <property type="entry name" value="MANNOSYL-D-GLYCERATE TRANSPORT/METABOLISM SYSTEM REPRESSOR MNGR-RELATED"/>
    <property type="match status" value="1"/>
</dbReference>
<dbReference type="SMART" id="SM00345">
    <property type="entry name" value="HTH_GNTR"/>
    <property type="match status" value="2"/>
</dbReference>
<dbReference type="InterPro" id="IPR036388">
    <property type="entry name" value="WH-like_DNA-bd_sf"/>
</dbReference>
<evidence type="ECO:0000256" key="3">
    <source>
        <dbReference type="ARBA" id="ARBA00023163"/>
    </source>
</evidence>
<feature type="domain" description="HTH gntR-type" evidence="4">
    <location>
        <begin position="86"/>
        <end position="154"/>
    </location>
</feature>
<proteinExistence type="predicted"/>
<keyword evidence="2" id="KW-0238">DNA-binding</keyword>
<dbReference type="CDD" id="cd07377">
    <property type="entry name" value="WHTH_GntR"/>
    <property type="match status" value="2"/>
</dbReference>
<keyword evidence="3" id="KW-0804">Transcription</keyword>
<dbReference type="Gene3D" id="1.10.10.10">
    <property type="entry name" value="Winged helix-like DNA-binding domain superfamily/Winged helix DNA-binding domain"/>
    <property type="match status" value="2"/>
</dbReference>
<sequence length="159" mass="16875">MSPRSTPWGTYAQIADALRTRITDGDLAPGSPLPSEAALGQEFGVSRTTIRRALASLESEKLIRPLPGTGRVVCDPDGQEDGSTQQPQYRRIATDLRAQITDGVLAPGAALPSEAAIVQTYQVSRGTARQALSDLEGAGLIRSVHGKGRFVRGPENPSR</sequence>
<dbReference type="InterPro" id="IPR000524">
    <property type="entry name" value="Tscrpt_reg_HTH_GntR"/>
</dbReference>
<dbReference type="GO" id="GO:0003700">
    <property type="term" value="F:DNA-binding transcription factor activity"/>
    <property type="evidence" value="ECO:0007669"/>
    <property type="project" value="InterPro"/>
</dbReference>
<dbReference type="AlphaFoldDB" id="A0A9W6P4D9"/>
<evidence type="ECO:0000256" key="2">
    <source>
        <dbReference type="ARBA" id="ARBA00023125"/>
    </source>
</evidence>
<dbReference type="RefSeq" id="WP_285758111.1">
    <property type="nucleotide sequence ID" value="NZ_BSQG01000002.1"/>
</dbReference>
<evidence type="ECO:0000256" key="1">
    <source>
        <dbReference type="ARBA" id="ARBA00023015"/>
    </source>
</evidence>
<comment type="caution">
    <text evidence="5">The sequence shown here is derived from an EMBL/GenBank/DDBJ whole genome shotgun (WGS) entry which is preliminary data.</text>
</comment>
<gene>
    <name evidence="5" type="ORF">Nans01_14650</name>
</gene>
<protein>
    <recommendedName>
        <fullName evidence="4">HTH gntR-type domain-containing protein</fullName>
    </recommendedName>
</protein>
<dbReference type="InterPro" id="IPR036390">
    <property type="entry name" value="WH_DNA-bd_sf"/>
</dbReference>
<feature type="domain" description="HTH gntR-type" evidence="4">
    <location>
        <begin position="8"/>
        <end position="76"/>
    </location>
</feature>
<evidence type="ECO:0000259" key="4">
    <source>
        <dbReference type="PROSITE" id="PS50949"/>
    </source>
</evidence>
<name>A0A9W6P4D9_9ACTN</name>
<reference evidence="5" key="1">
    <citation type="submission" date="2023-02" db="EMBL/GenBank/DDBJ databases">
        <title>Nocardiopsis ansamitocini NBRC 112285.</title>
        <authorList>
            <person name="Ichikawa N."/>
            <person name="Sato H."/>
            <person name="Tonouchi N."/>
        </authorList>
    </citation>
    <scope>NUCLEOTIDE SEQUENCE</scope>
    <source>
        <strain evidence="5">NBRC 112285</strain>
    </source>
</reference>
<dbReference type="PRINTS" id="PR00035">
    <property type="entry name" value="HTHGNTR"/>
</dbReference>
<dbReference type="Pfam" id="PF00392">
    <property type="entry name" value="GntR"/>
    <property type="match status" value="2"/>
</dbReference>
<dbReference type="SUPFAM" id="SSF46785">
    <property type="entry name" value="Winged helix' DNA-binding domain"/>
    <property type="match status" value="2"/>
</dbReference>
<accession>A0A9W6P4D9</accession>
<dbReference type="PROSITE" id="PS50949">
    <property type="entry name" value="HTH_GNTR"/>
    <property type="match status" value="2"/>
</dbReference>
<evidence type="ECO:0000313" key="5">
    <source>
        <dbReference type="EMBL" id="GLU47114.1"/>
    </source>
</evidence>
<dbReference type="Proteomes" id="UP001165092">
    <property type="component" value="Unassembled WGS sequence"/>
</dbReference>
<keyword evidence="1" id="KW-0805">Transcription regulation</keyword>
<organism evidence="5 6">
    <name type="scientific">Nocardiopsis ansamitocini</name>
    <dbReference type="NCBI Taxonomy" id="1670832"/>
    <lineage>
        <taxon>Bacteria</taxon>
        <taxon>Bacillati</taxon>
        <taxon>Actinomycetota</taxon>
        <taxon>Actinomycetes</taxon>
        <taxon>Streptosporangiales</taxon>
        <taxon>Nocardiopsidaceae</taxon>
        <taxon>Nocardiopsis</taxon>
    </lineage>
</organism>
<evidence type="ECO:0000313" key="6">
    <source>
        <dbReference type="Proteomes" id="UP001165092"/>
    </source>
</evidence>